<evidence type="ECO:0000313" key="9">
    <source>
        <dbReference type="Proteomes" id="UP000037460"/>
    </source>
</evidence>
<feature type="region of interest" description="Disordered" evidence="6">
    <location>
        <begin position="1"/>
        <end position="34"/>
    </location>
</feature>
<dbReference type="InterPro" id="IPR006447">
    <property type="entry name" value="Myb_dom_plants"/>
</dbReference>
<gene>
    <name evidence="8" type="ORF">Ctob_007445</name>
</gene>
<evidence type="ECO:0000256" key="1">
    <source>
        <dbReference type="ARBA" id="ARBA00004123"/>
    </source>
</evidence>
<accession>A0A0M0JX61</accession>
<dbReference type="OrthoDB" id="60033at2759"/>
<dbReference type="GO" id="GO:0003677">
    <property type="term" value="F:DNA binding"/>
    <property type="evidence" value="ECO:0007669"/>
    <property type="project" value="UniProtKB-KW"/>
</dbReference>
<keyword evidence="9" id="KW-1185">Reference proteome</keyword>
<evidence type="ECO:0000256" key="4">
    <source>
        <dbReference type="ARBA" id="ARBA00023163"/>
    </source>
</evidence>
<dbReference type="InterPro" id="IPR017930">
    <property type="entry name" value="Myb_dom"/>
</dbReference>
<dbReference type="Proteomes" id="UP000037460">
    <property type="component" value="Unassembled WGS sequence"/>
</dbReference>
<comment type="subcellular location">
    <subcellularLocation>
        <location evidence="1">Nucleus</location>
    </subcellularLocation>
</comment>
<dbReference type="InterPro" id="IPR009057">
    <property type="entry name" value="Homeodomain-like_sf"/>
</dbReference>
<dbReference type="PANTHER" id="PTHR31312:SF1">
    <property type="entry name" value="TRANSCRIPTION ACTIVATOR GLK1"/>
    <property type="match status" value="1"/>
</dbReference>
<keyword evidence="2" id="KW-0805">Transcription regulation</keyword>
<evidence type="ECO:0000256" key="6">
    <source>
        <dbReference type="SAM" id="MobiDB-lite"/>
    </source>
</evidence>
<sequence length="118" mass="13155">MKRPIADSGDDEAGESNNDELDDLVEDDAADGSRGRVRCVWTAELHDKFEAAIQAIGMEKAKPMGILMHMGVTGITKANIKSHLQKYRVRTVDLFMRPGRPGRHARPRRPFCPDLNAI</sequence>
<feature type="compositionally biased region" description="Acidic residues" evidence="6">
    <location>
        <begin position="8"/>
        <end position="30"/>
    </location>
</feature>
<dbReference type="SUPFAM" id="SSF46689">
    <property type="entry name" value="Homeodomain-like"/>
    <property type="match status" value="1"/>
</dbReference>
<evidence type="ECO:0000313" key="8">
    <source>
        <dbReference type="EMBL" id="KOO31246.1"/>
    </source>
</evidence>
<dbReference type="AlphaFoldDB" id="A0A0M0JX61"/>
<keyword evidence="3" id="KW-0238">DNA-binding</keyword>
<protein>
    <recommendedName>
        <fullName evidence="7">HTH myb-type domain-containing protein</fullName>
    </recommendedName>
</protein>
<dbReference type="InterPro" id="IPR044825">
    <property type="entry name" value="GLK1/2-like"/>
</dbReference>
<keyword evidence="5" id="KW-0539">Nucleus</keyword>
<proteinExistence type="predicted"/>
<dbReference type="PROSITE" id="PS51294">
    <property type="entry name" value="HTH_MYB"/>
    <property type="match status" value="1"/>
</dbReference>
<evidence type="ECO:0000256" key="2">
    <source>
        <dbReference type="ARBA" id="ARBA00023015"/>
    </source>
</evidence>
<keyword evidence="4" id="KW-0804">Transcription</keyword>
<dbReference type="NCBIfam" id="TIGR01557">
    <property type="entry name" value="myb_SHAQKYF"/>
    <property type="match status" value="1"/>
</dbReference>
<evidence type="ECO:0000256" key="5">
    <source>
        <dbReference type="ARBA" id="ARBA00023242"/>
    </source>
</evidence>
<dbReference type="InterPro" id="IPR001005">
    <property type="entry name" value="SANT/Myb"/>
</dbReference>
<evidence type="ECO:0000259" key="7">
    <source>
        <dbReference type="PROSITE" id="PS51294"/>
    </source>
</evidence>
<dbReference type="PANTHER" id="PTHR31312">
    <property type="entry name" value="TRANSCRIPTION ACTIVATOR GLK1"/>
    <property type="match status" value="1"/>
</dbReference>
<dbReference type="Pfam" id="PF00249">
    <property type="entry name" value="Myb_DNA-binding"/>
    <property type="match status" value="1"/>
</dbReference>
<dbReference type="GO" id="GO:0045893">
    <property type="term" value="P:positive regulation of DNA-templated transcription"/>
    <property type="evidence" value="ECO:0007669"/>
    <property type="project" value="InterPro"/>
</dbReference>
<reference evidence="9" key="1">
    <citation type="journal article" date="2015" name="PLoS Genet.">
        <title>Genome Sequence and Transcriptome Analyses of Chrysochromulina tobin: Metabolic Tools for Enhanced Algal Fitness in the Prominent Order Prymnesiales (Haptophyceae).</title>
        <authorList>
            <person name="Hovde B.T."/>
            <person name="Deodato C.R."/>
            <person name="Hunsperger H.M."/>
            <person name="Ryken S.A."/>
            <person name="Yost W."/>
            <person name="Jha R.K."/>
            <person name="Patterson J."/>
            <person name="Monnat R.J. Jr."/>
            <person name="Barlow S.B."/>
            <person name="Starkenburg S.R."/>
            <person name="Cattolico R.A."/>
        </authorList>
    </citation>
    <scope>NUCLEOTIDE SEQUENCE</scope>
    <source>
        <strain evidence="9">CCMP291</strain>
    </source>
</reference>
<name>A0A0M0JX61_9EUKA</name>
<dbReference type="Gene3D" id="1.10.10.60">
    <property type="entry name" value="Homeodomain-like"/>
    <property type="match status" value="1"/>
</dbReference>
<dbReference type="EMBL" id="JWZX01002057">
    <property type="protein sequence ID" value="KOO31246.1"/>
    <property type="molecule type" value="Genomic_DNA"/>
</dbReference>
<evidence type="ECO:0000256" key="3">
    <source>
        <dbReference type="ARBA" id="ARBA00023125"/>
    </source>
</evidence>
<feature type="domain" description="HTH myb-type" evidence="7">
    <location>
        <begin position="33"/>
        <end position="92"/>
    </location>
</feature>
<dbReference type="GO" id="GO:0005634">
    <property type="term" value="C:nucleus"/>
    <property type="evidence" value="ECO:0007669"/>
    <property type="project" value="UniProtKB-SubCell"/>
</dbReference>
<organism evidence="8 9">
    <name type="scientific">Chrysochromulina tobinii</name>
    <dbReference type="NCBI Taxonomy" id="1460289"/>
    <lineage>
        <taxon>Eukaryota</taxon>
        <taxon>Haptista</taxon>
        <taxon>Haptophyta</taxon>
        <taxon>Prymnesiophyceae</taxon>
        <taxon>Prymnesiales</taxon>
        <taxon>Chrysochromulinaceae</taxon>
        <taxon>Chrysochromulina</taxon>
    </lineage>
</organism>
<comment type="caution">
    <text evidence="8">The sequence shown here is derived from an EMBL/GenBank/DDBJ whole genome shotgun (WGS) entry which is preliminary data.</text>
</comment>
<dbReference type="GO" id="GO:0003700">
    <property type="term" value="F:DNA-binding transcription factor activity"/>
    <property type="evidence" value="ECO:0007669"/>
    <property type="project" value="InterPro"/>
</dbReference>
<dbReference type="FunFam" id="1.10.10.60:FF:000007">
    <property type="entry name" value="Two-component response regulator"/>
    <property type="match status" value="1"/>
</dbReference>